<dbReference type="OMA" id="GIPWIAF"/>
<name>A0A1D8N5D1_YARLL</name>
<feature type="transmembrane region" description="Helical" evidence="7">
    <location>
        <begin position="171"/>
        <end position="189"/>
    </location>
</feature>
<keyword evidence="2" id="KW-0813">Transport</keyword>
<evidence type="ECO:0000313" key="8">
    <source>
        <dbReference type="EMBL" id="AOW00814.1"/>
    </source>
</evidence>
<feature type="transmembrane region" description="Helical" evidence="7">
    <location>
        <begin position="331"/>
        <end position="349"/>
    </location>
</feature>
<evidence type="ECO:0000313" key="11">
    <source>
        <dbReference type="Proteomes" id="UP000256601"/>
    </source>
</evidence>
<dbReference type="PIRSF" id="PIRSF006060">
    <property type="entry name" value="AA_transporter"/>
    <property type="match status" value="1"/>
</dbReference>
<evidence type="ECO:0000256" key="1">
    <source>
        <dbReference type="ARBA" id="ARBA00004141"/>
    </source>
</evidence>
<dbReference type="EMBL" id="CP017553">
    <property type="protein sequence ID" value="AOW00814.1"/>
    <property type="molecule type" value="Genomic_DNA"/>
</dbReference>
<dbReference type="GeneID" id="2906132"/>
<organism evidence="8 10">
    <name type="scientific">Yarrowia lipolytica</name>
    <name type="common">Candida lipolytica</name>
    <dbReference type="NCBI Taxonomy" id="4952"/>
    <lineage>
        <taxon>Eukaryota</taxon>
        <taxon>Fungi</taxon>
        <taxon>Dikarya</taxon>
        <taxon>Ascomycota</taxon>
        <taxon>Saccharomycotina</taxon>
        <taxon>Dipodascomycetes</taxon>
        <taxon>Dipodascales</taxon>
        <taxon>Dipodascales incertae sedis</taxon>
        <taxon>Yarrowia</taxon>
    </lineage>
</organism>
<evidence type="ECO:0000256" key="6">
    <source>
        <dbReference type="SAM" id="MobiDB-lite"/>
    </source>
</evidence>
<accession>A0A1D8N5D1</accession>
<evidence type="ECO:0000256" key="4">
    <source>
        <dbReference type="ARBA" id="ARBA00022989"/>
    </source>
</evidence>
<dbReference type="VEuPathDB" id="FungiDB:YALI1_A18514g"/>
<dbReference type="GO" id="GO:0005886">
    <property type="term" value="C:plasma membrane"/>
    <property type="evidence" value="ECO:0007669"/>
    <property type="project" value="EnsemblFungi"/>
</dbReference>
<dbReference type="AlphaFoldDB" id="A0A1D8N5D1"/>
<feature type="region of interest" description="Disordered" evidence="6">
    <location>
        <begin position="512"/>
        <end position="531"/>
    </location>
</feature>
<dbReference type="EMBL" id="KZ858983">
    <property type="protein sequence ID" value="RDW26221.1"/>
    <property type="molecule type" value="Genomic_DNA"/>
</dbReference>
<feature type="transmembrane region" description="Helical" evidence="7">
    <location>
        <begin position="127"/>
        <end position="151"/>
    </location>
</feature>
<feature type="region of interest" description="Disordered" evidence="6">
    <location>
        <begin position="1"/>
        <end position="28"/>
    </location>
</feature>
<reference evidence="8 10" key="1">
    <citation type="journal article" date="2016" name="PLoS ONE">
        <title>Sequence Assembly of Yarrowia lipolytica Strain W29/CLIB89 Shows Transposable Element Diversity.</title>
        <authorList>
            <person name="Magnan C."/>
            <person name="Yu J."/>
            <person name="Chang I."/>
            <person name="Jahn E."/>
            <person name="Kanomata Y."/>
            <person name="Wu J."/>
            <person name="Zeller M."/>
            <person name="Oakes M."/>
            <person name="Baldi P."/>
            <person name="Sandmeyer S."/>
        </authorList>
    </citation>
    <scope>NUCLEOTIDE SEQUENCE [LARGE SCALE GENOMIC DNA]</scope>
    <source>
        <strain evidence="8">CLIB89</strain>
        <strain evidence="10">CLIB89(W29)</strain>
    </source>
</reference>
<feature type="transmembrane region" description="Helical" evidence="7">
    <location>
        <begin position="444"/>
        <end position="469"/>
    </location>
</feature>
<evidence type="ECO:0000256" key="3">
    <source>
        <dbReference type="ARBA" id="ARBA00022692"/>
    </source>
</evidence>
<dbReference type="VEuPathDB" id="FungiDB:YALI0_A18183g"/>
<keyword evidence="3 7" id="KW-0812">Transmembrane</keyword>
<dbReference type="Gene3D" id="1.20.1740.10">
    <property type="entry name" value="Amino acid/polyamine transporter I"/>
    <property type="match status" value="1"/>
</dbReference>
<feature type="transmembrane region" description="Helical" evidence="7">
    <location>
        <begin position="411"/>
        <end position="432"/>
    </location>
</feature>
<keyword evidence="4 7" id="KW-1133">Transmembrane helix</keyword>
<reference evidence="9 11" key="2">
    <citation type="submission" date="2018-07" db="EMBL/GenBank/DDBJ databases">
        <title>Draft Genome Assemblies for Five Robust Yarrowia lipolytica Strains Exhibiting High Lipid Production and Pentose Sugar Utilization and Sugar Alcohol Secretion from Undetoxified Lignocellulosic Biomass Hydrolysates.</title>
        <authorList>
            <consortium name="DOE Joint Genome Institute"/>
            <person name="Walker C."/>
            <person name="Ryu S."/>
            <person name="Na H."/>
            <person name="Zane M."/>
            <person name="LaButti K."/>
            <person name="Lipzen A."/>
            <person name="Haridas S."/>
            <person name="Barry K."/>
            <person name="Grigoriev I.V."/>
            <person name="Quarterman J."/>
            <person name="Slininger P."/>
            <person name="Dien B."/>
            <person name="Trinh C.T."/>
        </authorList>
    </citation>
    <scope>NUCLEOTIDE SEQUENCE [LARGE SCALE GENOMIC DNA]</scope>
    <source>
        <strain evidence="9 11">YB392</strain>
    </source>
</reference>
<evidence type="ECO:0000256" key="2">
    <source>
        <dbReference type="ARBA" id="ARBA00022448"/>
    </source>
</evidence>
<proteinExistence type="predicted"/>
<dbReference type="KEGG" id="yli:2906132"/>
<dbReference type="PANTHER" id="PTHR45649">
    <property type="entry name" value="AMINO-ACID PERMEASE BAT1"/>
    <property type="match status" value="1"/>
</dbReference>
<dbReference type="Pfam" id="PF13520">
    <property type="entry name" value="AA_permease_2"/>
    <property type="match status" value="1"/>
</dbReference>
<feature type="transmembrane region" description="Helical" evidence="7">
    <location>
        <begin position="201"/>
        <end position="224"/>
    </location>
</feature>
<dbReference type="GO" id="GO:0015220">
    <property type="term" value="F:choline transmembrane transporter activity"/>
    <property type="evidence" value="ECO:0007669"/>
    <property type="project" value="EnsemblFungi"/>
</dbReference>
<evidence type="ECO:0000313" key="9">
    <source>
        <dbReference type="EMBL" id="RDW26221.1"/>
    </source>
</evidence>
<gene>
    <name evidence="9" type="ORF">B0I71DRAFT_131196</name>
    <name evidence="8" type="ORF">YALI1_A18514g</name>
</gene>
<evidence type="ECO:0000256" key="7">
    <source>
        <dbReference type="SAM" id="Phobius"/>
    </source>
</evidence>
<feature type="transmembrane region" description="Helical" evidence="7">
    <location>
        <begin position="481"/>
        <end position="499"/>
    </location>
</feature>
<dbReference type="Proteomes" id="UP000256601">
    <property type="component" value="Unassembled WGS sequence"/>
</dbReference>
<dbReference type="InterPro" id="IPR002293">
    <property type="entry name" value="AA/rel_permease1"/>
</dbReference>
<evidence type="ECO:0000256" key="5">
    <source>
        <dbReference type="ARBA" id="ARBA00023136"/>
    </source>
</evidence>
<protein>
    <submittedName>
        <fullName evidence="9">Amino acid/polyamine transporter I</fullName>
    </submittedName>
</protein>
<dbReference type="eggNOG" id="KOG1289">
    <property type="taxonomic scope" value="Eukaryota"/>
</dbReference>
<dbReference type="Proteomes" id="UP000182444">
    <property type="component" value="Chromosome 1A"/>
</dbReference>
<feature type="transmembrane region" description="Helical" evidence="7">
    <location>
        <begin position="244"/>
        <end position="265"/>
    </location>
</feature>
<dbReference type="PANTHER" id="PTHR45649:SF7">
    <property type="entry name" value="CHOLINE TRANSPORT PROTEIN"/>
    <property type="match status" value="1"/>
</dbReference>
<feature type="transmembrane region" description="Helical" evidence="7">
    <location>
        <begin position="277"/>
        <end position="304"/>
    </location>
</feature>
<keyword evidence="5 7" id="KW-0472">Membrane</keyword>
<dbReference type="GO" id="GO:1901235">
    <property type="term" value="F:(R)-carnitine transmembrane transporter activity"/>
    <property type="evidence" value="ECO:0007669"/>
    <property type="project" value="EnsemblFungi"/>
</dbReference>
<feature type="transmembrane region" description="Helical" evidence="7">
    <location>
        <begin position="79"/>
        <end position="99"/>
    </location>
</feature>
<feature type="transmembrane region" description="Helical" evidence="7">
    <location>
        <begin position="46"/>
        <end position="73"/>
    </location>
</feature>
<sequence>MSSSVHSAELTQRHSSASYQIESGTSDSDNAKLEQMGYKAELQRSFSIWSVLGVGFGLTNSWFGISAALITGISSGGPLLIVYGIIIIASVSTCIAITLSELSSAMPNSGGQYYWTLQLAPKKYANFLAYACGSFAWAGSIFSSSSVTLSIAQGIVGMYALDHDGFEVKKWQILVAYQLLNFFMFWFNCYGRALPYVAKTALYVSIFSFITITITVLACSSGKYQSAHFVFVQFNNNTGWKQAGMAFIVGLINPNWCFSCLDCATHMAEEVPKPERVIPIAIMSTVAIGFGTSFCYVISMFFSIQNLEAIFASTTGSPILDIYYQALNNKAGALCLMSLLMITAFGCNISSHTWQARLTWSFARDRGMPGSKYWSQVDPKLGVPLYAHLMSCTWCAILGCLYMASETAFNSMVVGCISFLLLSYCVPVICLLRVGRNNIQRGPFWLGKIGLVANIVVIAWTVFACVVYSLPFTKPVTQENMNYVSVVLVGYFLYMVLYWKLRGNRTFRSHEEREGLVEEDRDEKDERHPDHLPEKLKDVVGVVQ</sequence>
<evidence type="ECO:0000313" key="10">
    <source>
        <dbReference type="Proteomes" id="UP000182444"/>
    </source>
</evidence>
<dbReference type="GO" id="GO:0031460">
    <property type="term" value="P:glycine betaine transport"/>
    <property type="evidence" value="ECO:0007669"/>
    <property type="project" value="EnsemblFungi"/>
</dbReference>
<dbReference type="FunFam" id="1.20.1740.10:FF:000046">
    <property type="entry name" value="Amino-acid permease, putative"/>
    <property type="match status" value="1"/>
</dbReference>
<comment type="subcellular location">
    <subcellularLocation>
        <location evidence="1">Membrane</location>
        <topology evidence="1">Multi-pass membrane protein</topology>
    </subcellularLocation>
</comment>
<dbReference type="RefSeq" id="XP_500191.1">
    <property type="nucleotide sequence ID" value="XM_500191.1"/>
</dbReference>
<dbReference type="GO" id="GO:0034228">
    <property type="term" value="F:ethanolamine transmembrane transporter activity"/>
    <property type="evidence" value="ECO:0007669"/>
    <property type="project" value="EnsemblFungi"/>
</dbReference>
<dbReference type="OrthoDB" id="2417308at2759"/>